<sequence length="320" mass="36115">PPPGLPTDPAYYTWSIQRHLTAIDLSLMILALITVLGRVYIRVFVLHVFRLDDYLIVAAMVCSILSCCFFLHVVQLGMGKHIFAISPENIMPLLMWIFIVAILIPSAICFVKLSIVFFLLPLTQRGTPYRRFHWGIIVFLIVFMLFTLFSLVFGCVPIAANWNFALRRPPMGTGHARCLSLTTYRNIALFNSITNILTDIILALMPIPLIWTLQVNKRTKASLIFILSLGFFACAAGIIKTPLLYHFFDDFDSTGNRSWYYAWQIIEMNVGIIAATLPSLKPAFRWLLETAKSLATGTSGNRTGASHGYKRQLSSGYLRQ</sequence>
<dbReference type="Proteomes" id="UP000799755">
    <property type="component" value="Unassembled WGS sequence"/>
</dbReference>
<organism evidence="1 2">
    <name type="scientific">Lindgomyces ingoldianus</name>
    <dbReference type="NCBI Taxonomy" id="673940"/>
    <lineage>
        <taxon>Eukaryota</taxon>
        <taxon>Fungi</taxon>
        <taxon>Dikarya</taxon>
        <taxon>Ascomycota</taxon>
        <taxon>Pezizomycotina</taxon>
        <taxon>Dothideomycetes</taxon>
        <taxon>Pleosporomycetidae</taxon>
        <taxon>Pleosporales</taxon>
        <taxon>Lindgomycetaceae</taxon>
        <taxon>Lindgomyces</taxon>
    </lineage>
</organism>
<dbReference type="EMBL" id="MU003493">
    <property type="protein sequence ID" value="KAF2477036.1"/>
    <property type="molecule type" value="Genomic_DNA"/>
</dbReference>
<evidence type="ECO:0000313" key="1">
    <source>
        <dbReference type="EMBL" id="KAF2477036.1"/>
    </source>
</evidence>
<protein>
    <submittedName>
        <fullName evidence="1">Uncharacterized protein</fullName>
    </submittedName>
</protein>
<evidence type="ECO:0000313" key="2">
    <source>
        <dbReference type="Proteomes" id="UP000799755"/>
    </source>
</evidence>
<feature type="non-terminal residue" evidence="1">
    <location>
        <position position="1"/>
    </location>
</feature>
<gene>
    <name evidence="1" type="ORF">BDR25DRAFT_192035</name>
</gene>
<keyword evidence="2" id="KW-1185">Reference proteome</keyword>
<comment type="caution">
    <text evidence="1">The sequence shown here is derived from an EMBL/GenBank/DDBJ whole genome shotgun (WGS) entry which is preliminary data.</text>
</comment>
<proteinExistence type="predicted"/>
<reference evidence="1" key="1">
    <citation type="journal article" date="2020" name="Stud. Mycol.">
        <title>101 Dothideomycetes genomes: a test case for predicting lifestyles and emergence of pathogens.</title>
        <authorList>
            <person name="Haridas S."/>
            <person name="Albert R."/>
            <person name="Binder M."/>
            <person name="Bloem J."/>
            <person name="Labutti K."/>
            <person name="Salamov A."/>
            <person name="Andreopoulos B."/>
            <person name="Baker S."/>
            <person name="Barry K."/>
            <person name="Bills G."/>
            <person name="Bluhm B."/>
            <person name="Cannon C."/>
            <person name="Castanera R."/>
            <person name="Culley D."/>
            <person name="Daum C."/>
            <person name="Ezra D."/>
            <person name="Gonzalez J."/>
            <person name="Henrissat B."/>
            <person name="Kuo A."/>
            <person name="Liang C."/>
            <person name="Lipzen A."/>
            <person name="Lutzoni F."/>
            <person name="Magnuson J."/>
            <person name="Mondo S."/>
            <person name="Nolan M."/>
            <person name="Ohm R."/>
            <person name="Pangilinan J."/>
            <person name="Park H.-J."/>
            <person name="Ramirez L."/>
            <person name="Alfaro M."/>
            <person name="Sun H."/>
            <person name="Tritt A."/>
            <person name="Yoshinaga Y."/>
            <person name="Zwiers L.-H."/>
            <person name="Turgeon B."/>
            <person name="Goodwin S."/>
            <person name="Spatafora J."/>
            <person name="Crous P."/>
            <person name="Grigoriev I."/>
        </authorList>
    </citation>
    <scope>NUCLEOTIDE SEQUENCE</scope>
    <source>
        <strain evidence="1">ATCC 200398</strain>
    </source>
</reference>
<accession>A0ACB6REX6</accession>
<name>A0ACB6REX6_9PLEO</name>
<feature type="non-terminal residue" evidence="1">
    <location>
        <position position="320"/>
    </location>
</feature>